<reference evidence="3" key="1">
    <citation type="submission" date="2016-12" db="EMBL/GenBank/DDBJ databases">
        <authorList>
            <person name="Varghese N."/>
            <person name="Submissions S."/>
        </authorList>
    </citation>
    <scope>NUCLEOTIDE SEQUENCE [LARGE SCALE GENOMIC DNA]</scope>
    <source>
        <strain evidence="3">DSM 11032</strain>
    </source>
</reference>
<feature type="domain" description="DUF6194" evidence="1">
    <location>
        <begin position="4"/>
        <end position="148"/>
    </location>
</feature>
<dbReference type="AlphaFoldDB" id="A0A1M7SIY7"/>
<proteinExistence type="predicted"/>
<protein>
    <recommendedName>
        <fullName evidence="1">DUF6194 domain-containing protein</fullName>
    </recommendedName>
</protein>
<dbReference type="STRING" id="198312.SAMN02745193_01820"/>
<dbReference type="EMBL" id="FRDF01000009">
    <property type="protein sequence ID" value="SHN58425.1"/>
    <property type="molecule type" value="Genomic_DNA"/>
</dbReference>
<keyword evidence="3" id="KW-1185">Reference proteome</keyword>
<name>A0A1M7SIY7_9SPHN</name>
<gene>
    <name evidence="2" type="ORF">SAMN02745193_01820</name>
</gene>
<dbReference type="RefSeq" id="WP_084662559.1">
    <property type="nucleotide sequence ID" value="NZ_FRDF01000009.1"/>
</dbReference>
<sequence>MSITPDEVSAHIAGLPDVVAASAWGETAFFYNPGRKFARGTYFATIKLADGDNDRASDLTRAGVWRLNIGTQRATFVSVFGPPPARPAKGECIKGPWDFTALDALTPHPVYGWMAWMAILSPGEAHWQRCRSLIADAHARAQTTFEQRLRRAR</sequence>
<dbReference type="Pfam" id="PF19694">
    <property type="entry name" value="DUF6194"/>
    <property type="match status" value="1"/>
</dbReference>
<dbReference type="InterPro" id="IPR045676">
    <property type="entry name" value="DUF6194"/>
</dbReference>
<evidence type="ECO:0000313" key="3">
    <source>
        <dbReference type="Proteomes" id="UP000184391"/>
    </source>
</evidence>
<organism evidence="2 3">
    <name type="scientific">Erythrobacter sanguineus</name>
    <dbReference type="NCBI Taxonomy" id="198312"/>
    <lineage>
        <taxon>Bacteria</taxon>
        <taxon>Pseudomonadati</taxon>
        <taxon>Pseudomonadota</taxon>
        <taxon>Alphaproteobacteria</taxon>
        <taxon>Sphingomonadales</taxon>
        <taxon>Erythrobacteraceae</taxon>
        <taxon>Erythrobacter/Porphyrobacter group</taxon>
        <taxon>Erythrobacter</taxon>
    </lineage>
</organism>
<dbReference type="Proteomes" id="UP000184391">
    <property type="component" value="Unassembled WGS sequence"/>
</dbReference>
<accession>A0A1M7SIY7</accession>
<evidence type="ECO:0000313" key="2">
    <source>
        <dbReference type="EMBL" id="SHN58425.1"/>
    </source>
</evidence>
<evidence type="ECO:0000259" key="1">
    <source>
        <dbReference type="Pfam" id="PF19694"/>
    </source>
</evidence>
<dbReference type="OrthoDB" id="9783727at2"/>